<evidence type="ECO:0000256" key="5">
    <source>
        <dbReference type="ARBA" id="ARBA00022989"/>
    </source>
</evidence>
<dbReference type="SMART" id="SM00382">
    <property type="entry name" value="AAA"/>
    <property type="match status" value="1"/>
</dbReference>
<feature type="transmembrane region" description="Helical" evidence="7">
    <location>
        <begin position="350"/>
        <end position="370"/>
    </location>
</feature>
<dbReference type="PROSITE" id="PS00211">
    <property type="entry name" value="ABC_TRANSPORTER_1"/>
    <property type="match status" value="1"/>
</dbReference>
<dbReference type="InterPro" id="IPR003593">
    <property type="entry name" value="AAA+_ATPase"/>
</dbReference>
<keyword evidence="6 7" id="KW-0472">Membrane</keyword>
<evidence type="ECO:0000256" key="4">
    <source>
        <dbReference type="ARBA" id="ARBA00022840"/>
    </source>
</evidence>
<dbReference type="PANTHER" id="PTHR43038:SF2">
    <property type="entry name" value="RH61964P"/>
    <property type="match status" value="1"/>
</dbReference>
<evidence type="ECO:0000256" key="6">
    <source>
        <dbReference type="ARBA" id="ARBA00023136"/>
    </source>
</evidence>
<reference evidence="9" key="1">
    <citation type="submission" date="2022-01" db="EMBL/GenBank/DDBJ databases">
        <authorList>
            <person name="King R."/>
        </authorList>
    </citation>
    <scope>NUCLEOTIDE SEQUENCE</scope>
</reference>
<dbReference type="GO" id="GO:0140359">
    <property type="term" value="F:ABC-type transporter activity"/>
    <property type="evidence" value="ECO:0007669"/>
    <property type="project" value="InterPro"/>
</dbReference>
<evidence type="ECO:0000256" key="1">
    <source>
        <dbReference type="ARBA" id="ARBA00004141"/>
    </source>
</evidence>
<dbReference type="AlphaFoldDB" id="A0A9N9RJ16"/>
<feature type="transmembrane region" description="Helical" evidence="7">
    <location>
        <begin position="704"/>
        <end position="728"/>
    </location>
</feature>
<proteinExistence type="predicted"/>
<keyword evidence="2 7" id="KW-0812">Transmembrane</keyword>
<dbReference type="InterPro" id="IPR003439">
    <property type="entry name" value="ABC_transporter-like_ATP-bd"/>
</dbReference>
<dbReference type="PANTHER" id="PTHR43038">
    <property type="entry name" value="ATP-BINDING CASSETTE, SUB-FAMILY H, MEMBER 1"/>
    <property type="match status" value="1"/>
</dbReference>
<dbReference type="CDD" id="cd03230">
    <property type="entry name" value="ABC_DR_subfamily_A"/>
    <property type="match status" value="1"/>
</dbReference>
<dbReference type="GO" id="GO:0016887">
    <property type="term" value="F:ATP hydrolysis activity"/>
    <property type="evidence" value="ECO:0007669"/>
    <property type="project" value="InterPro"/>
</dbReference>
<evidence type="ECO:0000256" key="7">
    <source>
        <dbReference type="SAM" id="Phobius"/>
    </source>
</evidence>
<dbReference type="SUPFAM" id="SSF52540">
    <property type="entry name" value="P-loop containing nucleoside triphosphate hydrolases"/>
    <property type="match status" value="1"/>
</dbReference>
<dbReference type="Pfam" id="PF12698">
    <property type="entry name" value="ABC2_membrane_3"/>
    <property type="match status" value="1"/>
</dbReference>
<keyword evidence="4" id="KW-0067">ATP-binding</keyword>
<evidence type="ECO:0000256" key="2">
    <source>
        <dbReference type="ARBA" id="ARBA00022692"/>
    </source>
</evidence>
<feature type="transmembrane region" description="Helical" evidence="7">
    <location>
        <begin position="652"/>
        <end position="671"/>
    </location>
</feature>
<gene>
    <name evidence="9" type="ORF">CHIRRI_LOCUS340</name>
</gene>
<dbReference type="InterPro" id="IPR013525">
    <property type="entry name" value="ABC2_TM"/>
</dbReference>
<dbReference type="GO" id="GO:0016020">
    <property type="term" value="C:membrane"/>
    <property type="evidence" value="ECO:0007669"/>
    <property type="project" value="UniProtKB-SubCell"/>
</dbReference>
<dbReference type="Pfam" id="PF00005">
    <property type="entry name" value="ABC_tran"/>
    <property type="match status" value="1"/>
</dbReference>
<dbReference type="Gene3D" id="3.40.50.300">
    <property type="entry name" value="P-loop containing nucleotide triphosphate hydrolases"/>
    <property type="match status" value="1"/>
</dbReference>
<feature type="transmembrane region" description="Helical" evidence="7">
    <location>
        <begin position="545"/>
        <end position="564"/>
    </location>
</feature>
<dbReference type="OrthoDB" id="6492489at2759"/>
<feature type="transmembrane region" description="Helical" evidence="7">
    <location>
        <begin position="619"/>
        <end position="640"/>
    </location>
</feature>
<dbReference type="InterPro" id="IPR027417">
    <property type="entry name" value="P-loop_NTPase"/>
</dbReference>
<protein>
    <recommendedName>
        <fullName evidence="8">AAA+ ATPase domain-containing protein</fullName>
    </recommendedName>
</protein>
<reference evidence="9" key="2">
    <citation type="submission" date="2022-10" db="EMBL/GenBank/DDBJ databases">
        <authorList>
            <consortium name="ENA_rothamsted_submissions"/>
            <consortium name="culmorum"/>
            <person name="King R."/>
        </authorList>
    </citation>
    <scope>NUCLEOTIDE SEQUENCE</scope>
</reference>
<evidence type="ECO:0000256" key="3">
    <source>
        <dbReference type="ARBA" id="ARBA00022741"/>
    </source>
</evidence>
<sequence length="740" mass="83746">MHSVEVRGAYKYYGKPKDPKIILNRLNMTVAPGSIYGLMGASGCGKTTLLSCIIGMIPLDGGEITALGHKTQANEIQKAGHRIGYMPQETALIGELTIKETIYYFGKIFQMDFEKLRERYDMLHKLLELPRGDQRVEECSGGQMRRVSFAAALIHEPDLLILDEPTVGLDPILREKIWDFMLHVTRTSKLAIIITTHYIDEAKQADRCGLMRNGILLAEDTPLNIISRHEVDNLEEAFLKLCMKRGSEDAVDTDIVNGHQCSELQMDNLELQERTANHMNGNDKKIVPLANNNNNIQNHNHNNCATSQEQEQPIPPQQSIAQVFKRKKYTWSTLQALFTKNYLQMKRQPAGVAFMSIVPILQIVFFYMAIGGNPIGLKFGVVDDEVNYNDCFNTSLITTIAHEDTCDLHKVSCRFIQEFQDNVAIKQHYNTFDEAFADAKKGKIIGFLYFAKNFTESLDTVQRVGRDADDGSADNSRIDIYMDHSDLQLTFFLQSKFYQMYKNFTQHMMSDCNLPKKLGNIPVNFEQPIYGSYDTDFKHSMAPPMIMVMMFYIAAGLTVAIFIADRKEGFWNRTLLAGVTLKELMLVHILTHSTVLIIQLVETIFLIAFVFGAENKGSNIGVIFLLMMLAYSGMFFGMLLSVECNDLREANFVLTGIATPMVVLAGMFWPLQGMPVFLQYVSYCMPFTLPSISVRNIMMKGYSFFHPTVLTGAVIVTAWAFFAVFLGLQGLKRKKYSRNT</sequence>
<dbReference type="EMBL" id="OU895877">
    <property type="protein sequence ID" value="CAG9797341.1"/>
    <property type="molecule type" value="Genomic_DNA"/>
</dbReference>
<keyword evidence="5 7" id="KW-1133">Transmembrane helix</keyword>
<comment type="subcellular location">
    <subcellularLocation>
        <location evidence="1">Membrane</location>
        <topology evidence="1">Multi-pass membrane protein</topology>
    </subcellularLocation>
</comment>
<dbReference type="Proteomes" id="UP001153620">
    <property type="component" value="Chromosome 1"/>
</dbReference>
<dbReference type="InterPro" id="IPR017871">
    <property type="entry name" value="ABC_transporter-like_CS"/>
</dbReference>
<feature type="domain" description="AAA+ ATPase" evidence="8">
    <location>
        <begin position="32"/>
        <end position="219"/>
    </location>
</feature>
<evidence type="ECO:0000259" key="8">
    <source>
        <dbReference type="SMART" id="SM00382"/>
    </source>
</evidence>
<keyword evidence="10" id="KW-1185">Reference proteome</keyword>
<accession>A0A9N9RJ16</accession>
<feature type="transmembrane region" description="Helical" evidence="7">
    <location>
        <begin position="585"/>
        <end position="613"/>
    </location>
</feature>
<name>A0A9N9RJ16_9DIPT</name>
<keyword evidence="3" id="KW-0547">Nucleotide-binding</keyword>
<organism evidence="9 10">
    <name type="scientific">Chironomus riparius</name>
    <dbReference type="NCBI Taxonomy" id="315576"/>
    <lineage>
        <taxon>Eukaryota</taxon>
        <taxon>Metazoa</taxon>
        <taxon>Ecdysozoa</taxon>
        <taxon>Arthropoda</taxon>
        <taxon>Hexapoda</taxon>
        <taxon>Insecta</taxon>
        <taxon>Pterygota</taxon>
        <taxon>Neoptera</taxon>
        <taxon>Endopterygota</taxon>
        <taxon>Diptera</taxon>
        <taxon>Nematocera</taxon>
        <taxon>Chironomoidea</taxon>
        <taxon>Chironomidae</taxon>
        <taxon>Chironominae</taxon>
        <taxon>Chironomus</taxon>
    </lineage>
</organism>
<evidence type="ECO:0000313" key="10">
    <source>
        <dbReference type="Proteomes" id="UP001153620"/>
    </source>
</evidence>
<dbReference type="GO" id="GO:0005524">
    <property type="term" value="F:ATP binding"/>
    <property type="evidence" value="ECO:0007669"/>
    <property type="project" value="UniProtKB-KW"/>
</dbReference>
<evidence type="ECO:0000313" key="9">
    <source>
        <dbReference type="EMBL" id="CAG9797341.1"/>
    </source>
</evidence>